<sequence length="294" mass="29131">MAGWCVNVMVVLVLVTVHHTNARNVPSGAGLDDQKNFVTFGGVGGAAGISGTGLPFGGVGGIGGITGLGGTGGLGGVGGIGGLGGGSGLGGLGDGSGGLGGLGGGSGLGGLGGGSGGVGGLGGTVGGGVGGAAGGGVGGGAGGGVGGAAGGGSASLATIPTNPCLVVATKASPRRVLPEFTKWHVSVVNGLRAEIMAIHCRSKDNDLGARDLSPGTNFTWSFRENFFQRTLFWCNVEKDDGHARFDVFWQDVLLFYKCLWKECIWVAKHDGIYLKDLDTKNDEFRYKWEPGLQP</sequence>
<keyword evidence="3 6" id="KW-0713">Self-incompatibility</keyword>
<gene>
    <name evidence="7" type="ORF">HS088_TW17G00144</name>
</gene>
<proteinExistence type="inferred from homology"/>
<evidence type="ECO:0000256" key="6">
    <source>
        <dbReference type="RuleBase" id="RU367044"/>
    </source>
</evidence>
<protein>
    <recommendedName>
        <fullName evidence="6">S-protein homolog</fullName>
    </recommendedName>
</protein>
<dbReference type="EMBL" id="JAAARO010000017">
    <property type="protein sequence ID" value="KAF5732614.1"/>
    <property type="molecule type" value="Genomic_DNA"/>
</dbReference>
<dbReference type="Proteomes" id="UP000593562">
    <property type="component" value="Unassembled WGS sequence"/>
</dbReference>
<evidence type="ECO:0000256" key="4">
    <source>
        <dbReference type="ARBA" id="ARBA00022525"/>
    </source>
</evidence>
<comment type="similarity">
    <text evidence="2 6">Belongs to the plant self-incompatibility (S1) protein family.</text>
</comment>
<dbReference type="AlphaFoldDB" id="A0A7J7CEL0"/>
<dbReference type="InterPro" id="IPR010264">
    <property type="entry name" value="Self-incomp_S1"/>
</dbReference>
<comment type="subcellular location">
    <subcellularLocation>
        <location evidence="1 6">Secreted</location>
    </subcellularLocation>
</comment>
<keyword evidence="5 6" id="KW-0732">Signal</keyword>
<evidence type="ECO:0000256" key="2">
    <source>
        <dbReference type="ARBA" id="ARBA00005581"/>
    </source>
</evidence>
<keyword evidence="8" id="KW-1185">Reference proteome</keyword>
<evidence type="ECO:0000256" key="5">
    <source>
        <dbReference type="ARBA" id="ARBA00022729"/>
    </source>
</evidence>
<evidence type="ECO:0000256" key="3">
    <source>
        <dbReference type="ARBA" id="ARBA00022471"/>
    </source>
</evidence>
<evidence type="ECO:0000256" key="1">
    <source>
        <dbReference type="ARBA" id="ARBA00004613"/>
    </source>
</evidence>
<dbReference type="Pfam" id="PF05938">
    <property type="entry name" value="Self-incomp_S1"/>
    <property type="match status" value="1"/>
</dbReference>
<reference evidence="7 8" key="1">
    <citation type="journal article" date="2020" name="Nat. Commun.">
        <title>Genome of Tripterygium wilfordii and identification of cytochrome P450 involved in triptolide biosynthesis.</title>
        <authorList>
            <person name="Tu L."/>
            <person name="Su P."/>
            <person name="Zhang Z."/>
            <person name="Gao L."/>
            <person name="Wang J."/>
            <person name="Hu T."/>
            <person name="Zhou J."/>
            <person name="Zhang Y."/>
            <person name="Zhao Y."/>
            <person name="Liu Y."/>
            <person name="Song Y."/>
            <person name="Tong Y."/>
            <person name="Lu Y."/>
            <person name="Yang J."/>
            <person name="Xu C."/>
            <person name="Jia M."/>
            <person name="Peters R.J."/>
            <person name="Huang L."/>
            <person name="Gao W."/>
        </authorList>
    </citation>
    <scope>NUCLEOTIDE SEQUENCE [LARGE SCALE GENOMIC DNA]</scope>
    <source>
        <strain evidence="8">cv. XIE 37</strain>
        <tissue evidence="7">Leaf</tissue>
    </source>
</reference>
<evidence type="ECO:0000313" key="7">
    <source>
        <dbReference type="EMBL" id="KAF5732614.1"/>
    </source>
</evidence>
<keyword evidence="4 6" id="KW-0964">Secreted</keyword>
<name>A0A7J7CEL0_TRIWF</name>
<feature type="signal peptide" evidence="6">
    <location>
        <begin position="1"/>
        <end position="22"/>
    </location>
</feature>
<dbReference type="PANTHER" id="PTHR31232:SF156">
    <property type="entry name" value="PLANT SELF-INCOMPATIBILITY PROTEIN S1 FAMILY-RELATED"/>
    <property type="match status" value="1"/>
</dbReference>
<dbReference type="GO" id="GO:0060320">
    <property type="term" value="P:rejection of self pollen"/>
    <property type="evidence" value="ECO:0007669"/>
    <property type="project" value="UniProtKB-KW"/>
</dbReference>
<feature type="chain" id="PRO_5029944841" description="S-protein homolog" evidence="6">
    <location>
        <begin position="23"/>
        <end position="294"/>
    </location>
</feature>
<dbReference type="GO" id="GO:0005576">
    <property type="term" value="C:extracellular region"/>
    <property type="evidence" value="ECO:0007669"/>
    <property type="project" value="UniProtKB-SubCell"/>
</dbReference>
<dbReference type="PANTHER" id="PTHR31232">
    <property type="match status" value="1"/>
</dbReference>
<dbReference type="InParanoid" id="A0A7J7CEL0"/>
<accession>A0A7J7CEL0</accession>
<comment type="caution">
    <text evidence="7">The sequence shown here is derived from an EMBL/GenBank/DDBJ whole genome shotgun (WGS) entry which is preliminary data.</text>
</comment>
<evidence type="ECO:0000313" key="8">
    <source>
        <dbReference type="Proteomes" id="UP000593562"/>
    </source>
</evidence>
<organism evidence="7 8">
    <name type="scientific">Tripterygium wilfordii</name>
    <name type="common">Thunder God vine</name>
    <dbReference type="NCBI Taxonomy" id="458696"/>
    <lineage>
        <taxon>Eukaryota</taxon>
        <taxon>Viridiplantae</taxon>
        <taxon>Streptophyta</taxon>
        <taxon>Embryophyta</taxon>
        <taxon>Tracheophyta</taxon>
        <taxon>Spermatophyta</taxon>
        <taxon>Magnoliopsida</taxon>
        <taxon>eudicotyledons</taxon>
        <taxon>Gunneridae</taxon>
        <taxon>Pentapetalae</taxon>
        <taxon>rosids</taxon>
        <taxon>fabids</taxon>
        <taxon>Celastrales</taxon>
        <taxon>Celastraceae</taxon>
        <taxon>Tripterygium</taxon>
    </lineage>
</organism>